<evidence type="ECO:0000313" key="4">
    <source>
        <dbReference type="RefSeq" id="XP_040492250.1"/>
    </source>
</evidence>
<dbReference type="PANTHER" id="PTHR10656:SF7">
    <property type="entry name" value="PROTEIN MAB-21-LIKE 4"/>
    <property type="match status" value="1"/>
</dbReference>
<dbReference type="OrthoDB" id="9922809at2759"/>
<dbReference type="AlphaFoldDB" id="A0A8M1GBL3"/>
<dbReference type="CTD" id="79919"/>
<dbReference type="InterPro" id="IPR046906">
    <property type="entry name" value="Mab-21_HhH/H2TH-like"/>
</dbReference>
<gene>
    <name evidence="4" type="primary">MAB21L4</name>
</gene>
<dbReference type="PANTHER" id="PTHR10656">
    <property type="entry name" value="CELL FATE DETERMINING PROTEIN MAB21-RELATED"/>
    <property type="match status" value="1"/>
</dbReference>
<evidence type="ECO:0000259" key="2">
    <source>
        <dbReference type="Pfam" id="PF20266"/>
    </source>
</evidence>
<dbReference type="Pfam" id="PF20266">
    <property type="entry name" value="Mab-21_C"/>
    <property type="match status" value="1"/>
</dbReference>
<dbReference type="SMART" id="SM01265">
    <property type="entry name" value="Mab-21"/>
    <property type="match status" value="1"/>
</dbReference>
<proteinExistence type="predicted"/>
<dbReference type="RefSeq" id="XP_040492250.1">
    <property type="nucleotide sequence ID" value="XM_040636316.1"/>
</dbReference>
<name>A0A8M1GBL3_URSMA</name>
<dbReference type="Proteomes" id="UP000261680">
    <property type="component" value="Unplaced"/>
</dbReference>
<sequence length="639" mass="69972">MEAACQGKARGDLGALPAAPQEDSSRVPMQGRVWLSGWTRSHRASRAGTGLIGQVLDRKQASHSVAILKYRPLLDPRARAPPRTADCCPRDPVEDAFKKAPATEGQHKPTHHRHSAVRGAGEAEGRSCLLALTTPSGKSLREAWTGVLAVVTSGAGDPSSRGLAPFSASPPPLWDCHSCPAGPPASQPRPALPCCPCVPAPAMAVRVPLWDHYLQAIRSRGASRAQDYQRAENVLLTVLERVQELDPRFLVDYSRHLEAFQFALRSSEDPVDMEVPLWVDAEALVVEEAGAAEAGDGPPSCRLGVSREGAGLERWMAEDVSSVSLEGSAKCCSHIVPSKVLRVLKDLLVAAIVHCKHQSLITPGSLNVDSLREEELHLSLLVSSGWRTVRFNVVPVVRRRHRVPALEGAQLTHGFPEGSLKRVINQEVALVPAGDQHWRVSTDYLLTRLLSALGSFPGHRLDSLSILDRVNRESWRDGGQSPGLTFRHLKTVLLWAAVLFPGPEDWADLQGAVYRLLVVLLCCLATRNLPHFLYPEWNLLKGAGLDLNALYQRVERFASQPEPSLRIHVTHLGRSPPPRIGNGVKALLQLPASNPAYWATAYFDVLLDKFQVFNIQDKDRISAMQNIFRKTETLDSEGC</sequence>
<dbReference type="InterPro" id="IPR024810">
    <property type="entry name" value="MAB21L/cGLR"/>
</dbReference>
<evidence type="ECO:0000313" key="3">
    <source>
        <dbReference type="Proteomes" id="UP000261680"/>
    </source>
</evidence>
<feature type="domain" description="Mab-21-like HhH/H2TH-like" evidence="2">
    <location>
        <begin position="482"/>
        <end position="543"/>
    </location>
</feature>
<dbReference type="Gene3D" id="1.10.1410.40">
    <property type="match status" value="1"/>
</dbReference>
<reference evidence="4" key="1">
    <citation type="submission" date="2025-08" db="UniProtKB">
        <authorList>
            <consortium name="RefSeq"/>
        </authorList>
    </citation>
    <scope>IDENTIFICATION</scope>
    <source>
        <tissue evidence="4">Whole blood</tissue>
    </source>
</reference>
<keyword evidence="3" id="KW-1185">Reference proteome</keyword>
<accession>A0A8M1GBL3</accession>
<evidence type="ECO:0000256" key="1">
    <source>
        <dbReference type="SAM" id="MobiDB-lite"/>
    </source>
</evidence>
<feature type="region of interest" description="Disordered" evidence="1">
    <location>
        <begin position="1"/>
        <end position="27"/>
    </location>
</feature>
<organism evidence="3 4">
    <name type="scientific">Ursus maritimus</name>
    <name type="common">Polar bear</name>
    <name type="synonym">Thalarctos maritimus</name>
    <dbReference type="NCBI Taxonomy" id="29073"/>
    <lineage>
        <taxon>Eukaryota</taxon>
        <taxon>Metazoa</taxon>
        <taxon>Chordata</taxon>
        <taxon>Craniata</taxon>
        <taxon>Vertebrata</taxon>
        <taxon>Euteleostomi</taxon>
        <taxon>Mammalia</taxon>
        <taxon>Eutheria</taxon>
        <taxon>Laurasiatheria</taxon>
        <taxon>Carnivora</taxon>
        <taxon>Caniformia</taxon>
        <taxon>Ursidae</taxon>
        <taxon>Ursus</taxon>
    </lineage>
</organism>
<protein>
    <submittedName>
        <fullName evidence="4">Protein mab-21-like 4</fullName>
    </submittedName>
</protein>
<dbReference type="KEGG" id="umr:103662812"/>
<dbReference type="GeneID" id="103662812"/>